<comment type="caution">
    <text evidence="16">The sequence shown here is derived from an EMBL/GenBank/DDBJ whole genome shotgun (WGS) entry which is preliminary data.</text>
</comment>
<dbReference type="InterPro" id="IPR017853">
    <property type="entry name" value="GH"/>
</dbReference>
<dbReference type="InterPro" id="IPR048913">
    <property type="entry name" value="BetaGal_gal-bd"/>
</dbReference>
<evidence type="ECO:0000256" key="9">
    <source>
        <dbReference type="ARBA" id="ARBA00023180"/>
    </source>
</evidence>
<dbReference type="AlphaFoldDB" id="A0A5N5NLV7"/>
<evidence type="ECO:0000256" key="2">
    <source>
        <dbReference type="ARBA" id="ARBA00004271"/>
    </source>
</evidence>
<dbReference type="SUPFAM" id="SSF49785">
    <property type="entry name" value="Galactose-binding domain-like"/>
    <property type="match status" value="2"/>
</dbReference>
<gene>
    <name evidence="16" type="ORF">DKX38_002368</name>
</gene>
<proteinExistence type="inferred from homology"/>
<dbReference type="Pfam" id="PF17834">
    <property type="entry name" value="GHD"/>
    <property type="match status" value="1"/>
</dbReference>
<dbReference type="PANTHER" id="PTHR23421">
    <property type="entry name" value="BETA-GALACTOSIDASE RELATED"/>
    <property type="match status" value="1"/>
</dbReference>
<evidence type="ECO:0000256" key="10">
    <source>
        <dbReference type="ARBA" id="ARBA00023295"/>
    </source>
</evidence>
<feature type="domain" description="Glycoside hydrolase 35 catalytic" evidence="13">
    <location>
        <begin position="63"/>
        <end position="355"/>
    </location>
</feature>
<dbReference type="Gene3D" id="3.20.20.80">
    <property type="entry name" value="Glycosidases"/>
    <property type="match status" value="1"/>
</dbReference>
<dbReference type="FunFam" id="3.20.20.80:FF:000006">
    <property type="entry name" value="Beta-galactosidase"/>
    <property type="match status" value="1"/>
</dbReference>
<dbReference type="PROSITE" id="PS01182">
    <property type="entry name" value="GLYCOSYL_HYDROL_F35"/>
    <property type="match status" value="1"/>
</dbReference>
<dbReference type="GO" id="GO:0004565">
    <property type="term" value="F:beta-galactosidase activity"/>
    <property type="evidence" value="ECO:0007669"/>
    <property type="project" value="UniProtKB-EC"/>
</dbReference>
<protein>
    <recommendedName>
        <fullName evidence="4 11">Beta-galactosidase</fullName>
        <ecNumber evidence="4 11">3.2.1.23</ecNumber>
    </recommendedName>
</protein>
<accession>A0A5N5NLV7</accession>
<dbReference type="GO" id="GO:0005975">
    <property type="term" value="P:carbohydrate metabolic process"/>
    <property type="evidence" value="ECO:0007669"/>
    <property type="project" value="InterPro"/>
</dbReference>
<dbReference type="InterPro" id="IPR041392">
    <property type="entry name" value="GHD"/>
</dbReference>
<dbReference type="FunFam" id="2.60.120.260:FF:000050">
    <property type="entry name" value="Beta-galactosidase"/>
    <property type="match status" value="1"/>
</dbReference>
<keyword evidence="6" id="KW-0964">Secreted</keyword>
<evidence type="ECO:0000256" key="3">
    <source>
        <dbReference type="ARBA" id="ARBA00009809"/>
    </source>
</evidence>
<evidence type="ECO:0000256" key="6">
    <source>
        <dbReference type="ARBA" id="ARBA00022525"/>
    </source>
</evidence>
<comment type="catalytic activity">
    <reaction evidence="1 11">
        <text>Hydrolysis of terminal non-reducing beta-D-galactose residues in beta-D-galactosides.</text>
        <dbReference type="EC" id="3.2.1.23"/>
    </reaction>
</comment>
<dbReference type="InterPro" id="IPR001944">
    <property type="entry name" value="Glycoside_Hdrlase_35"/>
</dbReference>
<sequence length="961" mass="108346">MVHKEEAGSSTIHQLPTRLVSGRSSETVVNSFSIHLHRKELGSLPSVVTMAHGGGNVTYDSRSLVINGKHEIIFSGSIHYPRSTPQMWPYLISKARAGGLDAIDTYVFWNLHEPQQGQYDFSGRKDLVKFIKEVHAQGLYVCLRIGPFIESEWTYGGLPFWLHDVPGIVFRSDNEPFKYHMERYAKMIVKMLKAEKLYASQGGPIILSQIENEYKNVEAAFHEKGPPYVKWAAKLAVGLQTGVPWVMCKQDDAPDPVVNACNGLRCGETFSGPNSPRKPAIWTENWTTVYQVYGKETRSRSAEDIAYHTALFIAKGGSFVNYYMYHGGTNFGRTAAEYVPTSYYDQAPIDEYGKFLFNIKCLLYLIKDKSDLPSGCLGLLRQPKHGHMKELHASIKLCRKPLLSSKWTNFSLGHLQEAFVFERNSHECAAFLVNHDGRSNATTVHFKGLSYKLPPKSISILPDCKTVAFNTAQVSTQYGTRLATRRQKFDSIEQWKEYKEYIPRFDKSSFRANMLLEHMNTTKDSSDYLWYTFRFHQNSSNAHSVLTVNSLGHNLHAFVNGEFIGSAHGSHDNKSFTLQRSLPLKRGTNYVSLLSVMTGLPVLLYLSSIAPDCYRMFHYIDSIPMLIHFYLCIGVKDGGAYLERRVAGLRRVTIQRQHELHDFTTYLWGYKVGLSGENIQLHRNDASVKAYWSRYASSSQPLTWYKTIFDAPVGNDPVALNLASMGKGEAWVNGQSIGRYWVSFLDSDGNPYQTWNHIPRSFLKPSGNLLVLLEEEKGNPLGISIGTMSTTKVCGHVSSSYPPPVISWQGENQINGNRKRNHGRRPRVQLRCPRGRKISSVLFSSFGTPSGDCETYATGISLLSAHFDQSPVLCRLVLVRKDAPFLCQARTSMVIHVQALQNLYWLMLSAVKGHFFITSVTASLRDSTAFFLGDYRLMEVDHCGSDSSAQFVRPACPNYVP</sequence>
<dbReference type="EC" id="3.2.1.23" evidence="4 11"/>
<evidence type="ECO:0000256" key="5">
    <source>
        <dbReference type="ARBA" id="ARBA00022523"/>
    </source>
</evidence>
<evidence type="ECO:0000256" key="7">
    <source>
        <dbReference type="ARBA" id="ARBA00022729"/>
    </source>
</evidence>
<dbReference type="EMBL" id="VDCV01000002">
    <property type="protein sequence ID" value="KAB5568575.1"/>
    <property type="molecule type" value="Genomic_DNA"/>
</dbReference>
<keyword evidence="9" id="KW-0325">Glycoprotein</keyword>
<dbReference type="Pfam" id="PF01301">
    <property type="entry name" value="Glyco_hydro_35"/>
    <property type="match status" value="1"/>
</dbReference>
<evidence type="ECO:0000313" key="16">
    <source>
        <dbReference type="EMBL" id="KAB5568575.1"/>
    </source>
</evidence>
<evidence type="ECO:0000256" key="11">
    <source>
        <dbReference type="RuleBase" id="RU000675"/>
    </source>
</evidence>
<dbReference type="InterPro" id="IPR008979">
    <property type="entry name" value="Galactose-bd-like_sf"/>
</dbReference>
<keyword evidence="5" id="KW-0052">Apoplast</keyword>
<feature type="domain" description="Beta-galactosidase galactose-binding" evidence="15">
    <location>
        <begin position="528"/>
        <end position="578"/>
    </location>
</feature>
<evidence type="ECO:0000256" key="1">
    <source>
        <dbReference type="ARBA" id="ARBA00001412"/>
    </source>
</evidence>
<dbReference type="SUPFAM" id="SSF51445">
    <property type="entry name" value="(Trans)glycosidases"/>
    <property type="match status" value="1"/>
</dbReference>
<comment type="similarity">
    <text evidence="3 12">Belongs to the glycosyl hydrolase 35 family.</text>
</comment>
<keyword evidence="7" id="KW-0732">Signal</keyword>
<dbReference type="Gene3D" id="2.60.120.260">
    <property type="entry name" value="Galactose-binding domain-like"/>
    <property type="match status" value="1"/>
</dbReference>
<evidence type="ECO:0000259" key="15">
    <source>
        <dbReference type="Pfam" id="PF21467"/>
    </source>
</evidence>
<dbReference type="InterPro" id="IPR019801">
    <property type="entry name" value="Glyco_hydro_35_CS"/>
</dbReference>
<dbReference type="InterPro" id="IPR031330">
    <property type="entry name" value="Gly_Hdrlase_35_cat"/>
</dbReference>
<evidence type="ECO:0000259" key="14">
    <source>
        <dbReference type="Pfam" id="PF17834"/>
    </source>
</evidence>
<organism evidence="16 17">
    <name type="scientific">Salix brachista</name>
    <dbReference type="NCBI Taxonomy" id="2182728"/>
    <lineage>
        <taxon>Eukaryota</taxon>
        <taxon>Viridiplantae</taxon>
        <taxon>Streptophyta</taxon>
        <taxon>Embryophyta</taxon>
        <taxon>Tracheophyta</taxon>
        <taxon>Spermatophyta</taxon>
        <taxon>Magnoliopsida</taxon>
        <taxon>eudicotyledons</taxon>
        <taxon>Gunneridae</taxon>
        <taxon>Pentapetalae</taxon>
        <taxon>rosids</taxon>
        <taxon>fabids</taxon>
        <taxon>Malpighiales</taxon>
        <taxon>Salicaceae</taxon>
        <taxon>Saliceae</taxon>
        <taxon>Salix</taxon>
    </lineage>
</organism>
<name>A0A5N5NLV7_9ROSI</name>
<evidence type="ECO:0000256" key="8">
    <source>
        <dbReference type="ARBA" id="ARBA00022801"/>
    </source>
</evidence>
<feature type="domain" description="Beta-galactosidase galactose-binding" evidence="15">
    <location>
        <begin position="702"/>
        <end position="768"/>
    </location>
</feature>
<feature type="domain" description="Beta-galactosidase beta-sandwich" evidence="14">
    <location>
        <begin position="417"/>
        <end position="474"/>
    </location>
</feature>
<dbReference type="Proteomes" id="UP000326939">
    <property type="component" value="Chromosome 2"/>
</dbReference>
<dbReference type="Pfam" id="PF21467">
    <property type="entry name" value="BetaGal_gal-bd"/>
    <property type="match status" value="2"/>
</dbReference>
<evidence type="ECO:0000256" key="12">
    <source>
        <dbReference type="RuleBase" id="RU003679"/>
    </source>
</evidence>
<evidence type="ECO:0000256" key="4">
    <source>
        <dbReference type="ARBA" id="ARBA00012756"/>
    </source>
</evidence>
<keyword evidence="10 11" id="KW-0326">Glycosidase</keyword>
<reference evidence="17" key="1">
    <citation type="journal article" date="2019" name="Gigascience">
        <title>De novo genome assembly of the endangered Acer yangbiense, a plant species with extremely small populations endemic to Yunnan Province, China.</title>
        <authorList>
            <person name="Yang J."/>
            <person name="Wariss H.M."/>
            <person name="Tao L."/>
            <person name="Zhang R."/>
            <person name="Yun Q."/>
            <person name="Hollingsworth P."/>
            <person name="Dao Z."/>
            <person name="Luo G."/>
            <person name="Guo H."/>
            <person name="Ma Y."/>
            <person name="Sun W."/>
        </authorList>
    </citation>
    <scope>NUCLEOTIDE SEQUENCE [LARGE SCALE GENOMIC DNA]</scope>
    <source>
        <strain evidence="17">cv. br00</strain>
    </source>
</reference>
<comment type="subcellular location">
    <subcellularLocation>
        <location evidence="2">Secreted</location>
        <location evidence="2">Extracellular space</location>
        <location evidence="2">Apoplast</location>
    </subcellularLocation>
</comment>
<evidence type="ECO:0000313" key="17">
    <source>
        <dbReference type="Proteomes" id="UP000326939"/>
    </source>
</evidence>
<keyword evidence="8 11" id="KW-0378">Hydrolase</keyword>
<dbReference type="GO" id="GO:0048046">
    <property type="term" value="C:apoplast"/>
    <property type="evidence" value="ECO:0007669"/>
    <property type="project" value="UniProtKB-SubCell"/>
</dbReference>
<evidence type="ECO:0000259" key="13">
    <source>
        <dbReference type="Pfam" id="PF01301"/>
    </source>
</evidence>
<dbReference type="PRINTS" id="PR00742">
    <property type="entry name" value="GLHYDRLASE35"/>
</dbReference>
<keyword evidence="17" id="KW-1185">Reference proteome</keyword>